<reference evidence="1 2" key="1">
    <citation type="submission" date="2020-12" db="EMBL/GenBank/DDBJ databases">
        <title>Halosimplex halophilum sp. nov. and Halosimplex salinum sp. nov., two new members of the genus Halosimplex.</title>
        <authorList>
            <person name="Cui H.L."/>
        </authorList>
    </citation>
    <scope>NUCLEOTIDE SEQUENCE [LARGE SCALE GENOMIC DNA]</scope>
    <source>
        <strain evidence="1 2">YGH94</strain>
    </source>
</reference>
<gene>
    <name evidence="1" type="ORF">I7X12_03080</name>
</gene>
<evidence type="ECO:0000313" key="2">
    <source>
        <dbReference type="Proteomes" id="UP000595001"/>
    </source>
</evidence>
<dbReference type="KEGG" id="hlt:I7X12_03080"/>
<accession>A0A7T3KW76</accession>
<name>A0A7T3KW76_9EURY</name>
<evidence type="ECO:0000313" key="1">
    <source>
        <dbReference type="EMBL" id="QPV63630.1"/>
    </source>
</evidence>
<organism evidence="1 2">
    <name type="scientific">Halosimplex litoreum</name>
    <dbReference type="NCBI Taxonomy" id="1198301"/>
    <lineage>
        <taxon>Archaea</taxon>
        <taxon>Methanobacteriati</taxon>
        <taxon>Methanobacteriota</taxon>
        <taxon>Stenosarchaea group</taxon>
        <taxon>Halobacteria</taxon>
        <taxon>Halobacteriales</taxon>
        <taxon>Haloarculaceae</taxon>
        <taxon>Halosimplex</taxon>
    </lineage>
</organism>
<proteinExistence type="predicted"/>
<sequence length="53" mass="5314">MERRELLSAVAGLGALATIGADPGEAEDDSDIGRIGAEAADGTVTLDVVLSDE</sequence>
<keyword evidence="2" id="KW-1185">Reference proteome</keyword>
<dbReference type="Proteomes" id="UP000595001">
    <property type="component" value="Chromosome"/>
</dbReference>
<dbReference type="EMBL" id="CP065856">
    <property type="protein sequence ID" value="QPV63630.1"/>
    <property type="molecule type" value="Genomic_DNA"/>
</dbReference>
<dbReference type="GeneID" id="60587443"/>
<dbReference type="AlphaFoldDB" id="A0A7T3KW76"/>
<dbReference type="RefSeq" id="WP_198062417.1">
    <property type="nucleotide sequence ID" value="NZ_CP065856.1"/>
</dbReference>
<protein>
    <submittedName>
        <fullName evidence="1">Uncharacterized protein</fullName>
    </submittedName>
</protein>